<sequence length="98" mass="11610">MLPKIHIFCWRIRHEILPTFQNISSIFQEFKKDHSRCRACTETLIPVLKECLTTREILVLGELNNNLLDGVYSKCIDWIEDMIRVLDLKVIFDFITTL</sequence>
<gene>
    <name evidence="1" type="ORF">PVK06_017619</name>
</gene>
<dbReference type="Proteomes" id="UP001358586">
    <property type="component" value="Chromosome 5"/>
</dbReference>
<evidence type="ECO:0000313" key="2">
    <source>
        <dbReference type="Proteomes" id="UP001358586"/>
    </source>
</evidence>
<protein>
    <recommendedName>
        <fullName evidence="3">Reverse transcriptase zinc-binding domain-containing protein</fullName>
    </recommendedName>
</protein>
<evidence type="ECO:0000313" key="1">
    <source>
        <dbReference type="EMBL" id="KAK5833762.1"/>
    </source>
</evidence>
<dbReference type="EMBL" id="JARKNE010000005">
    <property type="protein sequence ID" value="KAK5833762.1"/>
    <property type="molecule type" value="Genomic_DNA"/>
</dbReference>
<reference evidence="1 2" key="1">
    <citation type="submission" date="2023-03" db="EMBL/GenBank/DDBJ databases">
        <title>WGS of Gossypium arboreum.</title>
        <authorList>
            <person name="Yu D."/>
        </authorList>
    </citation>
    <scope>NUCLEOTIDE SEQUENCE [LARGE SCALE GENOMIC DNA]</scope>
    <source>
        <tissue evidence="1">Leaf</tissue>
    </source>
</reference>
<proteinExistence type="predicted"/>
<name>A0ABR0Q3X7_GOSAR</name>
<evidence type="ECO:0008006" key="3">
    <source>
        <dbReference type="Google" id="ProtNLM"/>
    </source>
</evidence>
<comment type="caution">
    <text evidence="1">The sequence shown here is derived from an EMBL/GenBank/DDBJ whole genome shotgun (WGS) entry which is preliminary data.</text>
</comment>
<organism evidence="1 2">
    <name type="scientific">Gossypium arboreum</name>
    <name type="common">Tree cotton</name>
    <name type="synonym">Gossypium nanking</name>
    <dbReference type="NCBI Taxonomy" id="29729"/>
    <lineage>
        <taxon>Eukaryota</taxon>
        <taxon>Viridiplantae</taxon>
        <taxon>Streptophyta</taxon>
        <taxon>Embryophyta</taxon>
        <taxon>Tracheophyta</taxon>
        <taxon>Spermatophyta</taxon>
        <taxon>Magnoliopsida</taxon>
        <taxon>eudicotyledons</taxon>
        <taxon>Gunneridae</taxon>
        <taxon>Pentapetalae</taxon>
        <taxon>rosids</taxon>
        <taxon>malvids</taxon>
        <taxon>Malvales</taxon>
        <taxon>Malvaceae</taxon>
        <taxon>Malvoideae</taxon>
        <taxon>Gossypium</taxon>
    </lineage>
</organism>
<keyword evidence="2" id="KW-1185">Reference proteome</keyword>
<accession>A0ABR0Q3X7</accession>